<dbReference type="Pfam" id="PF01580">
    <property type="entry name" value="FtsK_SpoIIIE"/>
    <property type="match status" value="2"/>
</dbReference>
<dbReference type="PANTHER" id="PTHR22683">
    <property type="entry name" value="SPORULATION PROTEIN RELATED"/>
    <property type="match status" value="1"/>
</dbReference>
<evidence type="ECO:0000256" key="3">
    <source>
        <dbReference type="ARBA" id="ARBA00022840"/>
    </source>
</evidence>
<dbReference type="SMART" id="SM00240">
    <property type="entry name" value="FHA"/>
    <property type="match status" value="1"/>
</dbReference>
<dbReference type="Gene3D" id="2.60.200.20">
    <property type="match status" value="1"/>
</dbReference>
<comment type="caution">
    <text evidence="8">The sequence shown here is derived from an EMBL/GenBank/DDBJ whole genome shotgun (WGS) entry which is preliminary data.</text>
</comment>
<reference evidence="8 9" key="1">
    <citation type="submission" date="2020-08" db="EMBL/GenBank/DDBJ databases">
        <title>A Genomic Blueprint of the Chicken Gut Microbiome.</title>
        <authorList>
            <person name="Gilroy R."/>
            <person name="Ravi A."/>
            <person name="Getino M."/>
            <person name="Pursley I."/>
            <person name="Horton D.L."/>
            <person name="Alikhan N.-F."/>
            <person name="Baker D."/>
            <person name="Gharbi K."/>
            <person name="Hall N."/>
            <person name="Watson M."/>
            <person name="Adriaenssens E.M."/>
            <person name="Foster-Nyarko E."/>
            <person name="Jarju S."/>
            <person name="Secka A."/>
            <person name="Antonio M."/>
            <person name="Oren A."/>
            <person name="Chaudhuri R."/>
            <person name="La Ragione R.M."/>
            <person name="Hildebrand F."/>
            <person name="Pallen M.J."/>
        </authorList>
    </citation>
    <scope>NUCLEOTIDE SEQUENCE [LARGE SCALE GENOMIC DNA]</scope>
    <source>
        <strain evidence="8 9">Sa1BUA8</strain>
    </source>
</reference>
<dbReference type="InterPro" id="IPR008984">
    <property type="entry name" value="SMAD_FHA_dom_sf"/>
</dbReference>
<keyword evidence="3 4" id="KW-0067">ATP-binding</keyword>
<dbReference type="PANTHER" id="PTHR22683:SF1">
    <property type="entry name" value="TYPE VII SECRETION SYSTEM PROTEIN ESSC"/>
    <property type="match status" value="1"/>
</dbReference>
<keyword evidence="9" id="KW-1185">Reference proteome</keyword>
<dbReference type="InterPro" id="IPR000253">
    <property type="entry name" value="FHA_dom"/>
</dbReference>
<sequence>MRLKMTLVRHDGTTDDIVVTADAGSSVGDVARAIAVRDPRNMGSLVDVPPLTLRAQLPGQEQSVVLEPDIPIGEAWLGSGAVVHLLDAARAAGSTGDVQNVMARVQVVAGPDTGLRRDLVAGRYTVGRAAGCDLVLSDPLVSKKHARIDASDRTEVVDLGSANGIVVDGGLVNRLRVDRPQTMVLGDSVLVVEPLGSAVGGPVAGPVPFNRSPKVEPRYAGEKFAAPTAPQEEEPQTFPVLALIAPVVLGLAMYFVTQRPTALLFILMSPLMLIGNYVTERKRRRRRRERDVKRFDERLDGLRTALRDEEVAERAARLQEAPATPLTLAEGLRRGPLLWTRRPEHWSFLNVRLGLGSMPSRNEVELPGRGEMLPEFQERLDTLVDQHRRVAGVPVVENLHDAGALGLAGPKNLVEPVLNSVLVQLTVLHSPADLVVCSLVTPTWSRSLEWLKWMPHTSTTTSPIDGNHLADSASSGAVLLAQLEELIRSRLAEKRDRVTRRGAARTRDAALERGASVGESGGVAVEGTSSPLPAVVVLVSSEADVDRARLAQLAETGPDAGVFPVWVADAVRGLPATCRTYVEVEPDRATVGMVRLGLTVDDVELETVDAPSAVEYGRRMAPVFDAGVVDEDASDLPRTVSLLTLLGTDMAVSSDAVIDRWNQNLSITDRTPGAVPRRRRAGGLRALVGSAGSDAMQLDLRTHGPHALVGGTTGSGKSEFLQAWVLGMAAEYSPDRVTFLFVDYKGGSAFADCVQLPHCVGLVTDLSQHLVRRALTSLRAELHHREHLFNRKKAKDILELEKRGDVDTPPALVIVIDEFAALVSDVPDFVDGVVDIAQRGRSLGIHLIMATQRPAGVIRDNLRANTNLRVALRMADESDSSDVVGTPDAAHFDPGLPGRGLAKTGPGRVRPFQSAYAGGWTSDEAQPLRIEVAALRFGGEILWDAPQPAVVPEEKDLGPNDQQRLVACIGAASRRAEIPSPRRPWLDELATTYDLSRLRQRTDTELLIGVGDVPERQVQTPVYFEPDVDGHVAVYGTGGSGKSTTLRTLGIAAGITPRSGPVHVYALDFAAGGLRMLEVLPHVGAVVGSDDVERVVRTLRMVRHELDRRGEAYAQVSAASITEYRKLANVPDEPRILLLVDGFPTFREDFEVGAGRAAWYDVFRDVLTDGRGLGIHVAFTADRSGAVPSSVRSNVQRNIVLRLADDSYGLFDVPGDILGPSSPPGRAIVDGSEAQVAIIGGSRVVADQSLATKRLARAMVEAGVRAAPRIESLPKEYGPEVLPDALQGYPVLGLGDADLAPLGFEPTGSCLIAGSPGSGRTNALAAVVSAVRRADPGVQTYLVSNPRSPLAGAPGWTEVALSTDDTVALAKRISARVAEGAEGERVAVFVEGINDYLQSPADAPLVELVKTIKRHGHLVVAEAESSGWSSAWPLMTEFKNARRGLILQPDGAESELLLKTPTARAQRSEFPPGRGVYVARGTAARVQLPLMPA</sequence>
<dbReference type="InterPro" id="IPR050206">
    <property type="entry name" value="FtsK/SpoIIIE/SftA"/>
</dbReference>
<name>A0A9D5YX70_9CELL</name>
<gene>
    <name evidence="8" type="ORF">H9623_03090</name>
</gene>
<evidence type="ECO:0000256" key="2">
    <source>
        <dbReference type="ARBA" id="ARBA00022741"/>
    </source>
</evidence>
<feature type="binding site" evidence="4">
    <location>
        <begin position="711"/>
        <end position="718"/>
    </location>
    <ligand>
        <name>ATP</name>
        <dbReference type="ChEBI" id="CHEBI:30616"/>
    </ligand>
</feature>
<dbReference type="InterPro" id="IPR027417">
    <property type="entry name" value="P-loop_NTPase"/>
</dbReference>
<dbReference type="InterPro" id="IPR003593">
    <property type="entry name" value="AAA+_ATPase"/>
</dbReference>
<feature type="domain" description="FHA" evidence="6">
    <location>
        <begin position="124"/>
        <end position="172"/>
    </location>
</feature>
<evidence type="ECO:0000256" key="5">
    <source>
        <dbReference type="SAM" id="MobiDB-lite"/>
    </source>
</evidence>
<evidence type="ECO:0000313" key="9">
    <source>
        <dbReference type="Proteomes" id="UP000822993"/>
    </source>
</evidence>
<dbReference type="Proteomes" id="UP000822993">
    <property type="component" value="Unassembled WGS sequence"/>
</dbReference>
<feature type="domain" description="FtsK" evidence="7">
    <location>
        <begin position="1019"/>
        <end position="1210"/>
    </location>
</feature>
<evidence type="ECO:0000259" key="6">
    <source>
        <dbReference type="PROSITE" id="PS50006"/>
    </source>
</evidence>
<dbReference type="GO" id="GO:0003677">
    <property type="term" value="F:DNA binding"/>
    <property type="evidence" value="ECO:0007669"/>
    <property type="project" value="InterPro"/>
</dbReference>
<dbReference type="RefSeq" id="WP_193718634.1">
    <property type="nucleotide sequence ID" value="NZ_JACSPN010000003.1"/>
</dbReference>
<protein>
    <submittedName>
        <fullName evidence="8">FHA domain-containing protein</fullName>
    </submittedName>
</protein>
<dbReference type="EMBL" id="JACSPN010000003">
    <property type="protein sequence ID" value="MBE7699293.1"/>
    <property type="molecule type" value="Genomic_DNA"/>
</dbReference>
<dbReference type="Gene3D" id="3.40.50.300">
    <property type="entry name" value="P-loop containing nucleotide triphosphate hydrolases"/>
    <property type="match status" value="4"/>
</dbReference>
<dbReference type="SUPFAM" id="SSF52540">
    <property type="entry name" value="P-loop containing nucleoside triphosphate hydrolases"/>
    <property type="match status" value="2"/>
</dbReference>
<evidence type="ECO:0000313" key="8">
    <source>
        <dbReference type="EMBL" id="MBE7699293.1"/>
    </source>
</evidence>
<dbReference type="CDD" id="cd00060">
    <property type="entry name" value="FHA"/>
    <property type="match status" value="1"/>
</dbReference>
<feature type="domain" description="FtsK" evidence="7">
    <location>
        <begin position="693"/>
        <end position="881"/>
    </location>
</feature>
<dbReference type="PROSITE" id="PS50901">
    <property type="entry name" value="FTSK"/>
    <property type="match status" value="2"/>
</dbReference>
<proteinExistence type="predicted"/>
<feature type="region of interest" description="Disordered" evidence="5">
    <location>
        <begin position="879"/>
        <end position="908"/>
    </location>
</feature>
<feature type="binding site" evidence="4">
    <location>
        <begin position="1036"/>
        <end position="1043"/>
    </location>
    <ligand>
        <name>ATP</name>
        <dbReference type="ChEBI" id="CHEBI:30616"/>
    </ligand>
</feature>
<dbReference type="GO" id="GO:0005524">
    <property type="term" value="F:ATP binding"/>
    <property type="evidence" value="ECO:0007669"/>
    <property type="project" value="UniProtKB-UniRule"/>
</dbReference>
<evidence type="ECO:0000256" key="1">
    <source>
        <dbReference type="ARBA" id="ARBA00022553"/>
    </source>
</evidence>
<dbReference type="PROSITE" id="PS50006">
    <property type="entry name" value="FHA_DOMAIN"/>
    <property type="match status" value="1"/>
</dbReference>
<dbReference type="CDD" id="cd01127">
    <property type="entry name" value="TrwB_TraG_TraD_VirD4"/>
    <property type="match status" value="1"/>
</dbReference>
<dbReference type="InterPro" id="IPR032030">
    <property type="entry name" value="YscD_cytoplasmic_dom"/>
</dbReference>
<dbReference type="SMART" id="SM00382">
    <property type="entry name" value="AAA"/>
    <property type="match status" value="2"/>
</dbReference>
<accession>A0A9D5YX70</accession>
<evidence type="ECO:0000256" key="4">
    <source>
        <dbReference type="PROSITE-ProRule" id="PRU00289"/>
    </source>
</evidence>
<organism evidence="8 9">
    <name type="scientific">Oerskovia douganii</name>
    <dbReference type="NCBI Taxonomy" id="2762210"/>
    <lineage>
        <taxon>Bacteria</taxon>
        <taxon>Bacillati</taxon>
        <taxon>Actinomycetota</taxon>
        <taxon>Actinomycetes</taxon>
        <taxon>Micrococcales</taxon>
        <taxon>Cellulomonadaceae</taxon>
        <taxon>Oerskovia</taxon>
    </lineage>
</organism>
<dbReference type="SUPFAM" id="SSF49879">
    <property type="entry name" value="SMAD/FHA domain"/>
    <property type="match status" value="1"/>
</dbReference>
<keyword evidence="2 4" id="KW-0547">Nucleotide-binding</keyword>
<dbReference type="Pfam" id="PF16697">
    <property type="entry name" value="Yop-YscD_cpl"/>
    <property type="match status" value="1"/>
</dbReference>
<keyword evidence="1" id="KW-0597">Phosphoprotein</keyword>
<dbReference type="InterPro" id="IPR002543">
    <property type="entry name" value="FtsK_dom"/>
</dbReference>
<evidence type="ECO:0000259" key="7">
    <source>
        <dbReference type="PROSITE" id="PS50901"/>
    </source>
</evidence>